<reference evidence="1 2" key="1">
    <citation type="submission" date="2023-02" db="EMBL/GenBank/DDBJ databases">
        <title>Genome sequence of Lentisphaera profundi SAORIC-696.</title>
        <authorList>
            <person name="Kim e."/>
            <person name="Cho J.-C."/>
            <person name="Choi A."/>
            <person name="Kang I."/>
        </authorList>
    </citation>
    <scope>NUCLEOTIDE SEQUENCE [LARGE SCALE GENOMIC DNA]</scope>
    <source>
        <strain evidence="1 2">SAORIC-696</strain>
    </source>
</reference>
<dbReference type="RefSeq" id="WP_274153637.1">
    <property type="nucleotide sequence ID" value="NZ_CP117812.1"/>
</dbReference>
<organism evidence="1 2">
    <name type="scientific">Lentisphaera profundi</name>
    <dbReference type="NCBI Taxonomy" id="1658616"/>
    <lineage>
        <taxon>Bacteria</taxon>
        <taxon>Pseudomonadati</taxon>
        <taxon>Lentisphaerota</taxon>
        <taxon>Lentisphaeria</taxon>
        <taxon>Lentisphaerales</taxon>
        <taxon>Lentisphaeraceae</taxon>
        <taxon>Lentisphaera</taxon>
    </lineage>
</organism>
<gene>
    <name evidence="1" type="ORF">PQO03_13070</name>
</gene>
<keyword evidence="2" id="KW-1185">Reference proteome</keyword>
<evidence type="ECO:0000313" key="1">
    <source>
        <dbReference type="EMBL" id="WDE98768.1"/>
    </source>
</evidence>
<dbReference type="EMBL" id="CP117812">
    <property type="protein sequence ID" value="WDE98768.1"/>
    <property type="molecule type" value="Genomic_DNA"/>
</dbReference>
<proteinExistence type="predicted"/>
<name>A0ABY7VZT8_9BACT</name>
<dbReference type="Proteomes" id="UP001214250">
    <property type="component" value="Chromosome 2"/>
</dbReference>
<sequence length="259" mass="30267">MSNPINSFKILGFSALVLVLFISPIFFFDFQESLEPSTMDKNFEDEKTFMVSPGELGIEELDEDPRIIYMPDHTEGFSTWMKQEIDLPSLELPNMEIDEAEFYLEEDFPLPQNSLSLNLEAQIRADWPLPELEDDLPELELKKGLGDLLIFLDEEPVENTYYDDESLKLLFENLEGKDIKQVSMLRVVVENDEMQVDLVHSCGVRELENDFSRRLLKEFYKDKILSSITHKRGQRGVERSGFYLIEWRFSFSRLKNEGL</sequence>
<accession>A0ABY7VZT8</accession>
<evidence type="ECO:0000313" key="2">
    <source>
        <dbReference type="Proteomes" id="UP001214250"/>
    </source>
</evidence>
<protein>
    <submittedName>
        <fullName evidence="1">Uncharacterized protein</fullName>
    </submittedName>
</protein>